<feature type="compositionally biased region" description="Polar residues" evidence="1">
    <location>
        <begin position="95"/>
        <end position="104"/>
    </location>
</feature>
<protein>
    <submittedName>
        <fullName evidence="2">Uncharacterized protein</fullName>
    </submittedName>
</protein>
<evidence type="ECO:0000256" key="1">
    <source>
        <dbReference type="SAM" id="MobiDB-lite"/>
    </source>
</evidence>
<sequence>MKRTRTAADFERENMVPTGWKPFNGKAIYNPSGKAGEYSYWACNFYNGCSNGCTYCYLVFVRGDVSTKIYDSNGTLQVGISCKVRELQLLGGNNGNKPDQQPETQEIPPENGRRNFRTVPNFSSGHIHAK</sequence>
<evidence type="ECO:0000313" key="2">
    <source>
        <dbReference type="EMBL" id="KAA6320448.1"/>
    </source>
</evidence>
<comment type="caution">
    <text evidence="2">The sequence shown here is derived from an EMBL/GenBank/DDBJ whole genome shotgun (WGS) entry which is preliminary data.</text>
</comment>
<organism evidence="2">
    <name type="scientific">termite gut metagenome</name>
    <dbReference type="NCBI Taxonomy" id="433724"/>
    <lineage>
        <taxon>unclassified sequences</taxon>
        <taxon>metagenomes</taxon>
        <taxon>organismal metagenomes</taxon>
    </lineage>
</organism>
<dbReference type="AlphaFoldDB" id="A0A5J4QHP5"/>
<gene>
    <name evidence="2" type="ORF">EZS27_029784</name>
</gene>
<accession>A0A5J4QHP5</accession>
<feature type="region of interest" description="Disordered" evidence="1">
    <location>
        <begin position="91"/>
        <end position="130"/>
    </location>
</feature>
<name>A0A5J4QHP5_9ZZZZ</name>
<proteinExistence type="predicted"/>
<dbReference type="EMBL" id="SNRY01003586">
    <property type="protein sequence ID" value="KAA6320448.1"/>
    <property type="molecule type" value="Genomic_DNA"/>
</dbReference>
<reference evidence="2" key="1">
    <citation type="submission" date="2019-03" db="EMBL/GenBank/DDBJ databases">
        <title>Single cell metagenomics reveals metabolic interactions within the superorganism composed of flagellate Streblomastix strix and complex community of Bacteroidetes bacteria on its surface.</title>
        <authorList>
            <person name="Treitli S.C."/>
            <person name="Kolisko M."/>
            <person name="Husnik F."/>
            <person name="Keeling P."/>
            <person name="Hampl V."/>
        </authorList>
    </citation>
    <scope>NUCLEOTIDE SEQUENCE</scope>
    <source>
        <strain evidence="2">STM</strain>
    </source>
</reference>